<evidence type="ECO:0000313" key="1">
    <source>
        <dbReference type="EMBL" id="KRZ01239.1"/>
    </source>
</evidence>
<comment type="caution">
    <text evidence="1">The sequence shown here is derived from an EMBL/GenBank/DDBJ whole genome shotgun (WGS) entry which is preliminary data.</text>
</comment>
<name>A0A0V1GSE9_TRIPS</name>
<organism evidence="1 2">
    <name type="scientific">Trichinella pseudospiralis</name>
    <name type="common">Parasitic roundworm</name>
    <dbReference type="NCBI Taxonomy" id="6337"/>
    <lineage>
        <taxon>Eukaryota</taxon>
        <taxon>Metazoa</taxon>
        <taxon>Ecdysozoa</taxon>
        <taxon>Nematoda</taxon>
        <taxon>Enoplea</taxon>
        <taxon>Dorylaimia</taxon>
        <taxon>Trichinellida</taxon>
        <taxon>Trichinellidae</taxon>
        <taxon>Trichinella</taxon>
    </lineage>
</organism>
<dbReference type="AlphaFoldDB" id="A0A0V1GSE9"/>
<protein>
    <submittedName>
        <fullName evidence="1">Uncharacterized protein</fullName>
    </submittedName>
</protein>
<reference evidence="1 2" key="1">
    <citation type="submission" date="2015-01" db="EMBL/GenBank/DDBJ databases">
        <title>Evolution of Trichinella species and genotypes.</title>
        <authorList>
            <person name="Korhonen P.K."/>
            <person name="Edoardo P."/>
            <person name="Giuseppe L.R."/>
            <person name="Gasser R.B."/>
        </authorList>
    </citation>
    <scope>NUCLEOTIDE SEQUENCE [LARGE SCALE GENOMIC DNA]</scope>
    <source>
        <strain evidence="1">ISS588</strain>
    </source>
</reference>
<keyword evidence="2" id="KW-1185">Reference proteome</keyword>
<sequence>MPVVRHHTFVDGQLHTENTELPKAFLSKILRYIQCSINYIIRKGPFCLIKEGICILPQAIR</sequence>
<dbReference type="Proteomes" id="UP000054805">
    <property type="component" value="Unassembled WGS sequence"/>
</dbReference>
<proteinExistence type="predicted"/>
<dbReference type="EMBL" id="JYDS01000664">
    <property type="protein sequence ID" value="KRZ01239.1"/>
    <property type="molecule type" value="Genomic_DNA"/>
</dbReference>
<accession>A0A0V1GSE9</accession>
<gene>
    <name evidence="1" type="ORF">T4B_6721</name>
</gene>
<evidence type="ECO:0000313" key="2">
    <source>
        <dbReference type="Proteomes" id="UP000054805"/>
    </source>
</evidence>